<reference evidence="4" key="1">
    <citation type="submission" date="2025-08" db="UniProtKB">
        <authorList>
            <consortium name="Ensembl"/>
        </authorList>
    </citation>
    <scope>IDENTIFICATION</scope>
</reference>
<organism evidence="4 5">
    <name type="scientific">Sander lucioperca</name>
    <name type="common">Pike-perch</name>
    <name type="synonym">Perca lucioperca</name>
    <dbReference type="NCBI Taxonomy" id="283035"/>
    <lineage>
        <taxon>Eukaryota</taxon>
        <taxon>Metazoa</taxon>
        <taxon>Chordata</taxon>
        <taxon>Craniata</taxon>
        <taxon>Vertebrata</taxon>
        <taxon>Euteleostomi</taxon>
        <taxon>Actinopterygii</taxon>
        <taxon>Neopterygii</taxon>
        <taxon>Teleostei</taxon>
        <taxon>Neoteleostei</taxon>
        <taxon>Acanthomorphata</taxon>
        <taxon>Eupercaria</taxon>
        <taxon>Perciformes</taxon>
        <taxon>Percoidei</taxon>
        <taxon>Percidae</taxon>
        <taxon>Luciopercinae</taxon>
        <taxon>Sander</taxon>
    </lineage>
</organism>
<evidence type="ECO:0000313" key="5">
    <source>
        <dbReference type="Proteomes" id="UP000694568"/>
    </source>
</evidence>
<name>A0A8D0A172_SANLU</name>
<dbReference type="GO" id="GO:0050852">
    <property type="term" value="P:T cell receptor signaling pathway"/>
    <property type="evidence" value="ECO:0007669"/>
    <property type="project" value="TreeGrafter"/>
</dbReference>
<proteinExistence type="inferred from homology"/>
<dbReference type="GO" id="GO:0005634">
    <property type="term" value="C:nucleus"/>
    <property type="evidence" value="ECO:0007669"/>
    <property type="project" value="TreeGrafter"/>
</dbReference>
<keyword evidence="5" id="KW-1185">Reference proteome</keyword>
<dbReference type="InterPro" id="IPR039671">
    <property type="entry name" value="THEMIS"/>
</dbReference>
<feature type="domain" description="CABIT" evidence="3">
    <location>
        <begin position="194"/>
        <end position="415"/>
    </location>
</feature>
<dbReference type="GeneTree" id="ENSGT00530000063770"/>
<evidence type="ECO:0000256" key="2">
    <source>
        <dbReference type="SAM" id="MobiDB-lite"/>
    </source>
</evidence>
<dbReference type="GO" id="GO:0005737">
    <property type="term" value="C:cytoplasm"/>
    <property type="evidence" value="ECO:0007669"/>
    <property type="project" value="TreeGrafter"/>
</dbReference>
<feature type="region of interest" description="Disordered" evidence="2">
    <location>
        <begin position="472"/>
        <end position="553"/>
    </location>
</feature>
<evidence type="ECO:0000259" key="3">
    <source>
        <dbReference type="Pfam" id="PF12736"/>
    </source>
</evidence>
<comment type="similarity">
    <text evidence="1">Belongs to the themis family.</text>
</comment>
<evidence type="ECO:0000256" key="1">
    <source>
        <dbReference type="ARBA" id="ARBA00006414"/>
    </source>
</evidence>
<reference evidence="4" key="2">
    <citation type="submission" date="2025-09" db="UniProtKB">
        <authorList>
            <consortium name="Ensembl"/>
        </authorList>
    </citation>
    <scope>IDENTIFICATION</scope>
</reference>
<sequence length="553" mass="61899">MNRLDCLFKVVPEEMPYSSIEEMLSLRPVGLESCLPFTFTSRFKITIGNYTLGADRALTVLSIERHEGEEDYVRCHVQGQQEASAEVCIPLSSQGEFRECESEERFTLQEIMVLNTSSIIDTTYCTLVNLISSSASITFSDIIFLISCTVRKNVLKFPSSLEVDVIDVTETCKDVHFVTPLSLTEVHAQPDNSFPTVVEILEGAENSSLFKCSWLPKLSKSSQLIFHKVGTSAMVLLSNLKSRKAQQYFLASQQYGGRFRRRPREFNSVYELYVASIQAPGLKVSVTRSCEGVEEEGLPALSVGEQLEVVRCEIMELPCESSKGQKQSFEALLCQQEVKQQDEREDILMPLYMQGHFVEVLSDNKKYRLRDLGKEFNLPLDVKVVSRDTELETDPLVGFPSLRIEGAMLEPTIQASFPQTPDHCFEIPTQWLSMSVFFTKDPLPWPKGQPPKCHVDSLTEVTNTFFYEFSKHGNSDAAPPPRPPKRNLSSSKSSKKSSKSSGKSSKAGKSKPGKSIPTKELADLTLNSKKRPPAPPPPVSMALHARFTVPRDI</sequence>
<dbReference type="AlphaFoldDB" id="A0A8D0A172"/>
<dbReference type="Ensembl" id="ENSSLUT00000050729.1">
    <property type="protein sequence ID" value="ENSSLUP00000049260.1"/>
    <property type="gene ID" value="ENSSLUG00000021512.1"/>
</dbReference>
<feature type="domain" description="CABIT" evidence="3">
    <location>
        <begin position="7"/>
        <end position="173"/>
    </location>
</feature>
<dbReference type="Pfam" id="PF12736">
    <property type="entry name" value="CABIT"/>
    <property type="match status" value="2"/>
</dbReference>
<dbReference type="PANTHER" id="PTHR15215">
    <property type="entry name" value="CABIT DOMAIN-CONTAINING PROTEIN"/>
    <property type="match status" value="1"/>
</dbReference>
<accession>A0A8D0A172</accession>
<dbReference type="InterPro" id="IPR025946">
    <property type="entry name" value="CABIT_dom"/>
</dbReference>
<dbReference type="Proteomes" id="UP000694568">
    <property type="component" value="Unplaced"/>
</dbReference>
<protein>
    <submittedName>
        <fullName evidence="4">Thymocyte selection associated family member 2</fullName>
    </submittedName>
</protein>
<dbReference type="PANTHER" id="PTHR15215:SF2">
    <property type="entry name" value="PROTEIN THEMIS2"/>
    <property type="match status" value="1"/>
</dbReference>
<evidence type="ECO:0000313" key="4">
    <source>
        <dbReference type="Ensembl" id="ENSSLUP00000049260.1"/>
    </source>
</evidence>